<dbReference type="EMBL" id="GG698536">
    <property type="protein sequence ID" value="EGE00287.1"/>
    <property type="molecule type" value="Genomic_DNA"/>
</dbReference>
<reference evidence="4" key="1">
    <citation type="journal article" date="2012" name="MBio">
        <title>Comparative genome analysis of Trichophyton rubrum and related dermatophytes reveals candidate genes involved in infection.</title>
        <authorList>
            <person name="Martinez D.A."/>
            <person name="Oliver B.G."/>
            <person name="Graeser Y."/>
            <person name="Goldberg J.M."/>
            <person name="Li W."/>
            <person name="Martinez-Rossi N.M."/>
            <person name="Monod M."/>
            <person name="Shelest E."/>
            <person name="Barton R.C."/>
            <person name="Birch E."/>
            <person name="Brakhage A.A."/>
            <person name="Chen Z."/>
            <person name="Gurr S.J."/>
            <person name="Heiman D."/>
            <person name="Heitman J."/>
            <person name="Kosti I."/>
            <person name="Rossi A."/>
            <person name="Saif S."/>
            <person name="Samalova M."/>
            <person name="Saunders C.W."/>
            <person name="Shea T."/>
            <person name="Summerbell R.C."/>
            <person name="Xu J."/>
            <person name="Young S."/>
            <person name="Zeng Q."/>
            <person name="Birren B.W."/>
            <person name="Cuomo C.A."/>
            <person name="White T.C."/>
        </authorList>
    </citation>
    <scope>NUCLEOTIDE SEQUENCE [LARGE SCALE GENOMIC DNA]</scope>
    <source>
        <strain evidence="4">CBS 112818</strain>
    </source>
</reference>
<keyword evidence="2" id="KW-0812">Transmembrane</keyword>
<keyword evidence="2" id="KW-1133">Transmembrane helix</keyword>
<dbReference type="AlphaFoldDB" id="F2S9S0"/>
<name>F2S9S0_TRIT1</name>
<protein>
    <submittedName>
        <fullName evidence="3">Uncharacterized protein</fullName>
    </submittedName>
</protein>
<evidence type="ECO:0000256" key="1">
    <source>
        <dbReference type="SAM" id="MobiDB-lite"/>
    </source>
</evidence>
<evidence type="ECO:0000313" key="3">
    <source>
        <dbReference type="EMBL" id="EGE00287.1"/>
    </source>
</evidence>
<keyword evidence="4" id="KW-1185">Reference proteome</keyword>
<dbReference type="HOGENOM" id="CLU_2032263_0_0_1"/>
<evidence type="ECO:0000313" key="4">
    <source>
        <dbReference type="Proteomes" id="UP000009172"/>
    </source>
</evidence>
<gene>
    <name evidence="3" type="ORF">TESG_07566</name>
</gene>
<feature type="region of interest" description="Disordered" evidence="1">
    <location>
        <begin position="70"/>
        <end position="122"/>
    </location>
</feature>
<sequence length="122" mass="13684">HTQIWIYGSIALIIVFCSALGVYFWIQRRKRLRNDRNEYEFEMVAEEDEGFPLSGAGARGKKSTRRGGELYDAFAGDSDDEDPLFSSEEDDSNEYADAAEDDDSYHDEGPAVTPPESTTKSS</sequence>
<feature type="compositionally biased region" description="Acidic residues" evidence="1">
    <location>
        <begin position="77"/>
        <end position="105"/>
    </location>
</feature>
<dbReference type="Proteomes" id="UP000009172">
    <property type="component" value="Unassembled WGS sequence"/>
</dbReference>
<feature type="non-terminal residue" evidence="3">
    <location>
        <position position="1"/>
    </location>
</feature>
<accession>F2S9S0</accession>
<organism evidence="3 4">
    <name type="scientific">Trichophyton tonsurans (strain CBS 112818)</name>
    <name type="common">Scalp ringworm fungus</name>
    <dbReference type="NCBI Taxonomy" id="647933"/>
    <lineage>
        <taxon>Eukaryota</taxon>
        <taxon>Fungi</taxon>
        <taxon>Dikarya</taxon>
        <taxon>Ascomycota</taxon>
        <taxon>Pezizomycotina</taxon>
        <taxon>Eurotiomycetes</taxon>
        <taxon>Eurotiomycetidae</taxon>
        <taxon>Onygenales</taxon>
        <taxon>Arthrodermataceae</taxon>
        <taxon>Trichophyton</taxon>
    </lineage>
</organism>
<keyword evidence="2" id="KW-0472">Membrane</keyword>
<evidence type="ECO:0000256" key="2">
    <source>
        <dbReference type="SAM" id="Phobius"/>
    </source>
</evidence>
<proteinExistence type="predicted"/>
<feature type="transmembrane region" description="Helical" evidence="2">
    <location>
        <begin position="6"/>
        <end position="26"/>
    </location>
</feature>